<evidence type="ECO:0000313" key="3">
    <source>
        <dbReference type="Proteomes" id="UP000256845"/>
    </source>
</evidence>
<proteinExistence type="predicted"/>
<accession>A0A3D9HVP7</accession>
<evidence type="ECO:0000313" key="2">
    <source>
        <dbReference type="EMBL" id="RED53537.1"/>
    </source>
</evidence>
<keyword evidence="1" id="KW-0732">Signal</keyword>
<keyword evidence="3" id="KW-1185">Reference proteome</keyword>
<name>A0A3D9HVP7_9PROT</name>
<dbReference type="RefSeq" id="WP_147300903.1">
    <property type="nucleotide sequence ID" value="NZ_QRDW01000001.1"/>
</dbReference>
<comment type="caution">
    <text evidence="2">The sequence shown here is derived from an EMBL/GenBank/DDBJ whole genome shotgun (WGS) entry which is preliminary data.</text>
</comment>
<gene>
    <name evidence="2" type="ORF">DFP90_101328</name>
</gene>
<sequence>MMVFGKKLRHGLAAIAALGLAGTVMTGMAHTAAAQSHSTRLPVLVMGEDSDPSSVKRSSDIFKRVLAGLKGSMQRYGFRMVDEEFMAVDLGWKSTDRRPKTELIEAAKLANNAAQGNLRSRVMVLFRIHATSKNLSFSNKVTTRIDGEIYDIASNSFIDSFELAPAAYAAPADCNSICINEVVGGKAREIAQNLGDILAKKLEYVAYDQPEGMANAGSAGTAQAESQMLVPYTVTLNYFDTREALSIIGVMADEFPGYSSHDLLEKGAVTRKYEYVTNAKVSKLEEWLNILMIDMGYDVDKQINIDVQAGRIIIDKIVPTPDRPRSDDETSRFN</sequence>
<dbReference type="EMBL" id="QRDW01000001">
    <property type="protein sequence ID" value="RED53537.1"/>
    <property type="molecule type" value="Genomic_DNA"/>
</dbReference>
<feature type="signal peptide" evidence="1">
    <location>
        <begin position="1"/>
        <end position="29"/>
    </location>
</feature>
<feature type="chain" id="PRO_5017736374" description="Flagellar assembly T-like protein" evidence="1">
    <location>
        <begin position="30"/>
        <end position="334"/>
    </location>
</feature>
<organism evidence="2 3">
    <name type="scientific">Aestuariispira insulae</name>
    <dbReference type="NCBI Taxonomy" id="1461337"/>
    <lineage>
        <taxon>Bacteria</taxon>
        <taxon>Pseudomonadati</taxon>
        <taxon>Pseudomonadota</taxon>
        <taxon>Alphaproteobacteria</taxon>
        <taxon>Rhodospirillales</taxon>
        <taxon>Kiloniellaceae</taxon>
        <taxon>Aestuariispira</taxon>
    </lineage>
</organism>
<dbReference type="AlphaFoldDB" id="A0A3D9HVP7"/>
<evidence type="ECO:0000256" key="1">
    <source>
        <dbReference type="SAM" id="SignalP"/>
    </source>
</evidence>
<protein>
    <recommendedName>
        <fullName evidence="4">Flagellar assembly T-like protein</fullName>
    </recommendedName>
</protein>
<evidence type="ECO:0008006" key="4">
    <source>
        <dbReference type="Google" id="ProtNLM"/>
    </source>
</evidence>
<reference evidence="2 3" key="1">
    <citation type="submission" date="2018-07" db="EMBL/GenBank/DDBJ databases">
        <title>Genomic Encyclopedia of Type Strains, Phase III (KMG-III): the genomes of soil and plant-associated and newly described type strains.</title>
        <authorList>
            <person name="Whitman W."/>
        </authorList>
    </citation>
    <scope>NUCLEOTIDE SEQUENCE [LARGE SCALE GENOMIC DNA]</scope>
    <source>
        <strain evidence="2 3">CECT 8488</strain>
    </source>
</reference>
<dbReference type="OrthoDB" id="5446097at2"/>
<dbReference type="Proteomes" id="UP000256845">
    <property type="component" value="Unassembled WGS sequence"/>
</dbReference>